<evidence type="ECO:0000256" key="4">
    <source>
        <dbReference type="ARBA" id="ARBA00022776"/>
    </source>
</evidence>
<keyword evidence="13" id="KW-1185">Reference proteome</keyword>
<dbReference type="Gene3D" id="1.20.1060.20">
    <property type="match status" value="1"/>
</dbReference>
<dbReference type="InterPro" id="IPR024704">
    <property type="entry name" value="SMC"/>
</dbReference>
<evidence type="ECO:0000256" key="5">
    <source>
        <dbReference type="ARBA" id="ARBA00023054"/>
    </source>
</evidence>
<dbReference type="Gene3D" id="3.30.70.1620">
    <property type="match status" value="1"/>
</dbReference>
<dbReference type="Pfam" id="PF06470">
    <property type="entry name" value="SMC_hinge"/>
    <property type="match status" value="1"/>
</dbReference>
<keyword evidence="6 8" id="KW-0539">Nucleus</keyword>
<reference evidence="12 13" key="1">
    <citation type="submission" date="2023-03" db="EMBL/GenBank/DDBJ databases">
        <title>Genome sequence of Lichtheimia ornata CBS 291.66.</title>
        <authorList>
            <person name="Mohabir J.T."/>
            <person name="Shea T.P."/>
            <person name="Kurbessoian T."/>
            <person name="Berby B."/>
            <person name="Fontaine J."/>
            <person name="Livny J."/>
            <person name="Gnirke A."/>
            <person name="Stajich J.E."/>
            <person name="Cuomo C.A."/>
        </authorList>
    </citation>
    <scope>NUCLEOTIDE SEQUENCE [LARGE SCALE GENOMIC DNA]</scope>
    <source>
        <strain evidence="12">CBS 291.66</strain>
    </source>
</reference>
<feature type="region of interest" description="Disordered" evidence="10">
    <location>
        <begin position="831"/>
        <end position="863"/>
    </location>
</feature>
<organism evidence="12 13">
    <name type="scientific">Lichtheimia ornata</name>
    <dbReference type="NCBI Taxonomy" id="688661"/>
    <lineage>
        <taxon>Eukaryota</taxon>
        <taxon>Fungi</taxon>
        <taxon>Fungi incertae sedis</taxon>
        <taxon>Mucoromycota</taxon>
        <taxon>Mucoromycotina</taxon>
        <taxon>Mucoromycetes</taxon>
        <taxon>Mucorales</taxon>
        <taxon>Lichtheimiaceae</taxon>
        <taxon>Lichtheimia</taxon>
    </lineage>
</organism>
<feature type="compositionally biased region" description="Basic and acidic residues" evidence="10">
    <location>
        <begin position="848"/>
        <end position="857"/>
    </location>
</feature>
<dbReference type="InterPro" id="IPR010935">
    <property type="entry name" value="SMC_hinge"/>
</dbReference>
<evidence type="ECO:0000256" key="7">
    <source>
        <dbReference type="ARBA" id="ARBA00023306"/>
    </source>
</evidence>
<dbReference type="SUPFAM" id="SSF52540">
    <property type="entry name" value="P-loop containing nucleoside triphosphate hydrolases"/>
    <property type="match status" value="1"/>
</dbReference>
<dbReference type="FunFam" id="3.40.50.300:FF:000370">
    <property type="entry name" value="Structural maintenance of chromosomes 3"/>
    <property type="match status" value="1"/>
</dbReference>
<evidence type="ECO:0000256" key="1">
    <source>
        <dbReference type="ARBA" id="ARBA00004123"/>
    </source>
</evidence>
<accession>A0AAD7V503</accession>
<dbReference type="SUPFAM" id="SSF75553">
    <property type="entry name" value="Smc hinge domain"/>
    <property type="match status" value="1"/>
</dbReference>
<evidence type="ECO:0000256" key="10">
    <source>
        <dbReference type="SAM" id="MobiDB-lite"/>
    </source>
</evidence>
<dbReference type="InterPro" id="IPR003395">
    <property type="entry name" value="RecF/RecN/SMC_N"/>
</dbReference>
<dbReference type="GO" id="GO:0005694">
    <property type="term" value="C:chromosome"/>
    <property type="evidence" value="ECO:0007669"/>
    <property type="project" value="InterPro"/>
</dbReference>
<feature type="coiled-coil region" evidence="9">
    <location>
        <begin position="267"/>
        <end position="311"/>
    </location>
</feature>
<dbReference type="InterPro" id="IPR041741">
    <property type="entry name" value="SMC3_ABC_euk"/>
</dbReference>
<evidence type="ECO:0000256" key="2">
    <source>
        <dbReference type="ARBA" id="ARBA00005917"/>
    </source>
</evidence>
<evidence type="ECO:0000256" key="9">
    <source>
        <dbReference type="SAM" id="Coils"/>
    </source>
</evidence>
<dbReference type="GO" id="GO:0016887">
    <property type="term" value="F:ATP hydrolysis activity"/>
    <property type="evidence" value="ECO:0007669"/>
    <property type="project" value="InterPro"/>
</dbReference>
<dbReference type="PIRSF" id="PIRSF005719">
    <property type="entry name" value="SMC"/>
    <property type="match status" value="1"/>
</dbReference>
<dbReference type="CDD" id="cd03272">
    <property type="entry name" value="ABC_SMC3_euk"/>
    <property type="match status" value="1"/>
</dbReference>
<keyword evidence="5 9" id="KW-0175">Coiled coil</keyword>
<evidence type="ECO:0000256" key="6">
    <source>
        <dbReference type="ARBA" id="ARBA00023242"/>
    </source>
</evidence>
<name>A0AAD7V503_9FUNG</name>
<dbReference type="PANTHER" id="PTHR43977">
    <property type="entry name" value="STRUCTURAL MAINTENANCE OF CHROMOSOMES PROTEIN 3"/>
    <property type="match status" value="1"/>
</dbReference>
<dbReference type="GO" id="GO:0005524">
    <property type="term" value="F:ATP binding"/>
    <property type="evidence" value="ECO:0007669"/>
    <property type="project" value="InterPro"/>
</dbReference>
<keyword evidence="3" id="KW-0132">Cell division</keyword>
<dbReference type="AlphaFoldDB" id="A0AAD7V503"/>
<dbReference type="FunFam" id="3.40.50.300:FF:000424">
    <property type="entry name" value="Structural maintenance of chromosomes 3"/>
    <property type="match status" value="1"/>
</dbReference>
<feature type="coiled-coil region" evidence="9">
    <location>
        <begin position="179"/>
        <end position="216"/>
    </location>
</feature>
<dbReference type="Gene3D" id="3.40.50.300">
    <property type="entry name" value="P-loop containing nucleotide triphosphate hydrolases"/>
    <property type="match status" value="2"/>
</dbReference>
<keyword evidence="4" id="KW-0498">Mitosis</keyword>
<dbReference type="InterPro" id="IPR027417">
    <property type="entry name" value="P-loop_NTPase"/>
</dbReference>
<protein>
    <recommendedName>
        <fullName evidence="8">Structural maintenance of chromosomes protein</fullName>
    </recommendedName>
</protein>
<proteinExistence type="inferred from homology"/>
<dbReference type="SMART" id="SM00968">
    <property type="entry name" value="SMC_hinge"/>
    <property type="match status" value="1"/>
</dbReference>
<sequence length="1198" mass="137300">MYIKQITIQGFKSYKDQLTFAPFSPKHNVIVGRNGSGKSNFFSAIRFVLGDSFQSLNKEERQALLHEGTGSATISAYVEIVFDNSDNRFPTGNNEVVLRRSIGLTLDEYSLDKKSVLKSDVMNLLESAGFSRSNPYYIVPQGRINALTVAKDEDRLKLLKEIAGTHVYEQKRSESNKIMEETEAKLTKINEVLDYIKERLTELEEEKEELSQYQTLDRSRRSLEYTIYMREQVETNEKLEEVDTHRRRDLTNSENKRQEYLDNEKNMTSLESSVRDLKQSLKFLEDEKSELQEERESIVKAKAKLELLIKDLEYGEMTEIEYQNKLASNLRSIDHEIAQVEKNIADLTPRFEELRATDTQARQALRSLQAQQQSIHARQARLSRFSSKAERDEWLQTQINDLNANLTVRNNQLGILEEEKKTAEEQVSQRVKKIQAVRDTLKKRQSMQQDLAEEEVSLREARDEATERRKQLWREEARLESTLKNCNEEVRKAQRILSSTIDKNTANGLEAVSNITKSLHLEGVYGPIFELFDVDDRLKTAIEVAAGSSLFHVVVDTDETATRLLEVMNEQKAGRVTFIPLNRIKSRVAEFPTSNDVIPALDKIQYDARFQKAFEQIFGNVAICPNLEVAASYSKSHNLSVVTLEGDRVDRRGALFGGYVDLQHSRLDAAKKLRTWQTKLTEETKRGQDIKQEIAKLDQQVTDILSKLQVVESKKKQLQLQGDTSSYESRLRKEEDAIKQLIDAKEKSLEDIRANAASLQQQIESYQSELACEPSHTLSSEEQALLTQNSQQIEQMKQRLVEISSAKAEASHELNTLKDRLENDLKRRREELASKKERATADSSSNELARRQKEEKRLAKKQGRLTKRIAELDTEIDKQQEELQRQEQALDQLQTEQTNLSQSISKYEKNLERCLLRRSLLLQRKEEVNSNIRELGVLPEDAFEKYSSYSVNKLLRRLHRANEQLQQYGHVNKKAFEQYGIFTKQRDQLTTRKEELDTTAESIRGLVDSLDRRKDEAIERTFQQVANNFAEIFETLVPAGRGELVIERKPSAAAASDEAMDVDDGGEATTSEESYTGVSIKVSFNSKSDEGMIMQQLSGGQKSLVALALIFAIQKCDPAPFYLFDEIDANLDAQYRTAVAEMIHQMSTHGQFITTTFRPELLANADQFYGVTFQGKVSRIHEISKENALGFVEQEQAH</sequence>
<dbReference type="GO" id="GO:0005634">
    <property type="term" value="C:nucleus"/>
    <property type="evidence" value="ECO:0007669"/>
    <property type="project" value="UniProtKB-SubCell"/>
</dbReference>
<feature type="coiled-coil region" evidence="9">
    <location>
        <begin position="731"/>
        <end position="769"/>
    </location>
</feature>
<dbReference type="InterPro" id="IPR036277">
    <property type="entry name" value="SMC_hinge_sf"/>
</dbReference>
<dbReference type="EMBL" id="JARTCD010000023">
    <property type="protein sequence ID" value="KAJ8658651.1"/>
    <property type="molecule type" value="Genomic_DNA"/>
</dbReference>
<dbReference type="GO" id="GO:0007059">
    <property type="term" value="P:chromosome segregation"/>
    <property type="evidence" value="ECO:0007669"/>
    <property type="project" value="UniProtKB-ARBA"/>
</dbReference>
<feature type="compositionally biased region" description="Basic and acidic residues" evidence="10">
    <location>
        <begin position="831"/>
        <end position="840"/>
    </location>
</feature>
<comment type="caution">
    <text evidence="12">The sequence shown here is derived from an EMBL/GenBank/DDBJ whole genome shotgun (WGS) entry which is preliminary data.</text>
</comment>
<dbReference type="GeneID" id="83213103"/>
<gene>
    <name evidence="12" type="ORF">O0I10_005691</name>
</gene>
<comment type="similarity">
    <text evidence="2">Belongs to the SMC family. SMC3 subfamily.</text>
</comment>
<keyword evidence="7" id="KW-0131">Cell cycle</keyword>
<comment type="subcellular location">
    <subcellularLocation>
        <location evidence="1 8">Nucleus</location>
    </subcellularLocation>
</comment>
<dbReference type="Pfam" id="PF02463">
    <property type="entry name" value="SMC_N"/>
    <property type="match status" value="1"/>
</dbReference>
<evidence type="ECO:0000256" key="8">
    <source>
        <dbReference type="PIRNR" id="PIRNR005719"/>
    </source>
</evidence>
<evidence type="ECO:0000313" key="12">
    <source>
        <dbReference type="EMBL" id="KAJ8658651.1"/>
    </source>
</evidence>
<dbReference type="RefSeq" id="XP_058343564.1">
    <property type="nucleotide sequence ID" value="XM_058485729.1"/>
</dbReference>
<feature type="domain" description="SMC hinge" evidence="11">
    <location>
        <begin position="522"/>
        <end position="634"/>
    </location>
</feature>
<evidence type="ECO:0000259" key="11">
    <source>
        <dbReference type="SMART" id="SM00968"/>
    </source>
</evidence>
<dbReference type="GO" id="GO:0051301">
    <property type="term" value="P:cell division"/>
    <property type="evidence" value="ECO:0007669"/>
    <property type="project" value="UniProtKB-KW"/>
</dbReference>
<feature type="coiled-coil region" evidence="9">
    <location>
        <begin position="399"/>
        <end position="496"/>
    </location>
</feature>
<dbReference type="Proteomes" id="UP001234581">
    <property type="component" value="Unassembled WGS sequence"/>
</dbReference>
<dbReference type="GO" id="GO:0051276">
    <property type="term" value="P:chromosome organization"/>
    <property type="evidence" value="ECO:0007669"/>
    <property type="project" value="InterPro"/>
</dbReference>
<evidence type="ECO:0000256" key="3">
    <source>
        <dbReference type="ARBA" id="ARBA00022618"/>
    </source>
</evidence>
<evidence type="ECO:0000313" key="13">
    <source>
        <dbReference type="Proteomes" id="UP001234581"/>
    </source>
</evidence>